<comment type="caution">
    <text evidence="2">The sequence shown here is derived from an EMBL/GenBank/DDBJ whole genome shotgun (WGS) entry which is preliminary data.</text>
</comment>
<sequence length="94" mass="10473">MAEGPSTAREFVDVSEFSDQPSTSSSASTKESRDSSSKSTETKELHVNEMIFITAKEPNHGGMFDIAGHNYSVFQEFSAVQILHSSKCERRKRQ</sequence>
<protein>
    <submittedName>
        <fullName evidence="2">Uncharacterized protein</fullName>
    </submittedName>
</protein>
<gene>
    <name evidence="2" type="ORF">AVEN_231396_1</name>
</gene>
<dbReference type="Proteomes" id="UP000499080">
    <property type="component" value="Unassembled WGS sequence"/>
</dbReference>
<accession>A0A4Y2MT94</accession>
<name>A0A4Y2MT94_ARAVE</name>
<evidence type="ECO:0000313" key="3">
    <source>
        <dbReference type="Proteomes" id="UP000499080"/>
    </source>
</evidence>
<feature type="compositionally biased region" description="Basic and acidic residues" evidence="1">
    <location>
        <begin position="30"/>
        <end position="47"/>
    </location>
</feature>
<feature type="region of interest" description="Disordered" evidence="1">
    <location>
        <begin position="1"/>
        <end position="47"/>
    </location>
</feature>
<dbReference type="EMBL" id="BGPR01007905">
    <property type="protein sequence ID" value="GBN30381.1"/>
    <property type="molecule type" value="Genomic_DNA"/>
</dbReference>
<organism evidence="2 3">
    <name type="scientific">Araneus ventricosus</name>
    <name type="common">Orbweaver spider</name>
    <name type="synonym">Epeira ventricosa</name>
    <dbReference type="NCBI Taxonomy" id="182803"/>
    <lineage>
        <taxon>Eukaryota</taxon>
        <taxon>Metazoa</taxon>
        <taxon>Ecdysozoa</taxon>
        <taxon>Arthropoda</taxon>
        <taxon>Chelicerata</taxon>
        <taxon>Arachnida</taxon>
        <taxon>Araneae</taxon>
        <taxon>Araneomorphae</taxon>
        <taxon>Entelegynae</taxon>
        <taxon>Araneoidea</taxon>
        <taxon>Araneidae</taxon>
        <taxon>Araneus</taxon>
    </lineage>
</organism>
<reference evidence="2 3" key="1">
    <citation type="journal article" date="2019" name="Sci. Rep.">
        <title>Orb-weaving spider Araneus ventricosus genome elucidates the spidroin gene catalogue.</title>
        <authorList>
            <person name="Kono N."/>
            <person name="Nakamura H."/>
            <person name="Ohtoshi R."/>
            <person name="Moran D.A.P."/>
            <person name="Shinohara A."/>
            <person name="Yoshida Y."/>
            <person name="Fujiwara M."/>
            <person name="Mori M."/>
            <person name="Tomita M."/>
            <person name="Arakawa K."/>
        </authorList>
    </citation>
    <scope>NUCLEOTIDE SEQUENCE [LARGE SCALE GENOMIC DNA]</scope>
</reference>
<proteinExistence type="predicted"/>
<keyword evidence="3" id="KW-1185">Reference proteome</keyword>
<dbReference type="AlphaFoldDB" id="A0A4Y2MT94"/>
<evidence type="ECO:0000256" key="1">
    <source>
        <dbReference type="SAM" id="MobiDB-lite"/>
    </source>
</evidence>
<evidence type="ECO:0000313" key="2">
    <source>
        <dbReference type="EMBL" id="GBN30381.1"/>
    </source>
</evidence>